<keyword evidence="8" id="KW-0560">Oxidoreductase</keyword>
<comment type="similarity">
    <text evidence="5">Belongs to the complex I subunit 2 family.</text>
</comment>
<dbReference type="GO" id="GO:0048038">
    <property type="term" value="F:quinone binding"/>
    <property type="evidence" value="ECO:0007669"/>
    <property type="project" value="UniProtKB-KW"/>
</dbReference>
<dbReference type="AlphaFoldDB" id="A0A6I6MPF1"/>
<dbReference type="InterPro" id="IPR001750">
    <property type="entry name" value="ND/Mrp_TM"/>
</dbReference>
<dbReference type="Pfam" id="PF00361">
    <property type="entry name" value="Proton_antipo_M"/>
    <property type="match status" value="1"/>
</dbReference>
<dbReference type="RefSeq" id="WP_228445648.1">
    <property type="nucleotide sequence ID" value="NZ_CP047045.1"/>
</dbReference>
<gene>
    <name evidence="8" type="primary">nuoN_1</name>
    <name evidence="5" type="synonym">nuoN</name>
    <name evidence="8" type="ORF">DSM104635_02070</name>
</gene>
<keyword evidence="5" id="KW-1278">Translocase</keyword>
<evidence type="ECO:0000259" key="7">
    <source>
        <dbReference type="Pfam" id="PF00361"/>
    </source>
</evidence>
<evidence type="ECO:0000313" key="9">
    <source>
        <dbReference type="Proteomes" id="UP000431269"/>
    </source>
</evidence>
<evidence type="ECO:0000256" key="1">
    <source>
        <dbReference type="ARBA" id="ARBA00004127"/>
    </source>
</evidence>
<keyword evidence="5" id="KW-0830">Ubiquinone</keyword>
<feature type="transmembrane region" description="Helical" evidence="5">
    <location>
        <begin position="372"/>
        <end position="392"/>
    </location>
</feature>
<keyword evidence="2 5" id="KW-0812">Transmembrane</keyword>
<evidence type="ECO:0000256" key="5">
    <source>
        <dbReference type="HAMAP-Rule" id="MF_00445"/>
    </source>
</evidence>
<keyword evidence="9" id="KW-1185">Reference proteome</keyword>
<dbReference type="NCBIfam" id="TIGR01770">
    <property type="entry name" value="NDH_I_N"/>
    <property type="match status" value="1"/>
</dbReference>
<feature type="transmembrane region" description="Helical" evidence="5">
    <location>
        <begin position="133"/>
        <end position="152"/>
    </location>
</feature>
<sequence length="485" mass="50370">MNSPMVDLTNSLPLARPELLLAGFALIAVILGAWFKDRSFVALSVLGVLALLTAAGLAIAFAPAAPVEILQGAMVVDGVGVFAKALIAFSAAATLALGADHFVRTKEQRFEYPIMIVLAVLGMFVMVSAQDLITLYVGVELQSLAAYVLAAWRRDDARSSEAGLKYFVLSAISSGLLLFGSSFVYGFTGSIRFDAIASAVGEGAGGLGLMFGLVLMLCALGFKMSAAPFHMWTPDVYEGAPTPVTAFFAAAPKVAAVALMARLLYEPFAGLDGQWQQVVAALSAISMAWGSIGALLQTNLKRLMAYSSIANMGFVLMGLSSGEQSGPVASLIYLALYLPATIGIFALILAMRRDGEAVETVGDLAGLAQTRPWMAALFTMLLFSVAGIPPFAGFIGKLLVFIAAIDAGLVGLAIVGAIAAVVAAAYYLRLLASIWFSAPAAAPLQGYGPVIALTATAAAALSFPVLVLALGALQTWAEAAVRMSY</sequence>
<dbReference type="Proteomes" id="UP000431269">
    <property type="component" value="Chromosome"/>
</dbReference>
<dbReference type="PANTHER" id="PTHR22773">
    <property type="entry name" value="NADH DEHYDROGENASE"/>
    <property type="match status" value="1"/>
</dbReference>
<accession>A0A6I6MPF1</accession>
<feature type="transmembrane region" description="Helical" evidence="5">
    <location>
        <begin position="243"/>
        <end position="265"/>
    </location>
</feature>
<feature type="transmembrane region" description="Helical" evidence="5">
    <location>
        <begin position="398"/>
        <end position="419"/>
    </location>
</feature>
<evidence type="ECO:0000256" key="2">
    <source>
        <dbReference type="ARBA" id="ARBA00022692"/>
    </source>
</evidence>
<dbReference type="InterPro" id="IPR010096">
    <property type="entry name" value="NADH-Q_OxRdtase_suN/2"/>
</dbReference>
<keyword evidence="5" id="KW-1003">Cell membrane</keyword>
<dbReference type="GO" id="GO:0008137">
    <property type="term" value="F:NADH dehydrogenase (ubiquinone) activity"/>
    <property type="evidence" value="ECO:0007669"/>
    <property type="project" value="InterPro"/>
</dbReference>
<feature type="transmembrane region" description="Helical" evidence="5">
    <location>
        <begin position="20"/>
        <end position="35"/>
    </location>
</feature>
<reference evidence="9" key="1">
    <citation type="submission" date="2019-12" db="EMBL/GenBank/DDBJ databases">
        <title>Complete genome of Terracaulis silvestris 0127_4.</title>
        <authorList>
            <person name="Vieira S."/>
            <person name="Riedel T."/>
            <person name="Sproer C."/>
            <person name="Pascual J."/>
            <person name="Boedeker C."/>
            <person name="Overmann J."/>
        </authorList>
    </citation>
    <scope>NUCLEOTIDE SEQUENCE [LARGE SCALE GENOMIC DNA]</scope>
    <source>
        <strain evidence="9">0127_4</strain>
    </source>
</reference>
<evidence type="ECO:0000256" key="3">
    <source>
        <dbReference type="ARBA" id="ARBA00022989"/>
    </source>
</evidence>
<feature type="transmembrane region" description="Helical" evidence="5">
    <location>
        <begin position="331"/>
        <end position="351"/>
    </location>
</feature>
<feature type="transmembrane region" description="Helical" evidence="5">
    <location>
        <begin position="204"/>
        <end position="222"/>
    </location>
</feature>
<evidence type="ECO:0000313" key="8">
    <source>
        <dbReference type="EMBL" id="QGZ95226.1"/>
    </source>
</evidence>
<dbReference type="KEGG" id="tsv:DSM104635_02070"/>
<dbReference type="NCBIfam" id="NF004440">
    <property type="entry name" value="PRK05777.1-3"/>
    <property type="match status" value="1"/>
</dbReference>
<comment type="subcellular location">
    <subcellularLocation>
        <location evidence="5">Cell membrane</location>
        <topology evidence="5">Multi-pass membrane protein</topology>
    </subcellularLocation>
    <subcellularLocation>
        <location evidence="1">Endomembrane system</location>
        <topology evidence="1">Multi-pass membrane protein</topology>
    </subcellularLocation>
    <subcellularLocation>
        <location evidence="6">Membrane</location>
        <topology evidence="6">Multi-pass membrane protein</topology>
    </subcellularLocation>
</comment>
<dbReference type="EC" id="7.1.1.-" evidence="5"/>
<protein>
    <recommendedName>
        <fullName evidence="5">NADH-quinone oxidoreductase subunit N</fullName>
        <ecNumber evidence="5">7.1.1.-</ecNumber>
    </recommendedName>
    <alternativeName>
        <fullName evidence="5">NADH dehydrogenase I subunit N</fullName>
    </alternativeName>
    <alternativeName>
        <fullName evidence="5">NDH-1 subunit N</fullName>
    </alternativeName>
</protein>
<keyword evidence="4 5" id="KW-0472">Membrane</keyword>
<evidence type="ECO:0000256" key="6">
    <source>
        <dbReference type="RuleBase" id="RU000320"/>
    </source>
</evidence>
<feature type="transmembrane region" description="Helical" evidence="5">
    <location>
        <begin position="81"/>
        <end position="98"/>
    </location>
</feature>
<keyword evidence="3 5" id="KW-1133">Transmembrane helix</keyword>
<proteinExistence type="inferred from homology"/>
<feature type="transmembrane region" description="Helical" evidence="5">
    <location>
        <begin position="277"/>
        <end position="296"/>
    </location>
</feature>
<feature type="transmembrane region" description="Helical" evidence="5">
    <location>
        <begin position="110"/>
        <end position="127"/>
    </location>
</feature>
<keyword evidence="5" id="KW-0520">NAD</keyword>
<feature type="transmembrane region" description="Helical" evidence="5">
    <location>
        <begin position="164"/>
        <end position="184"/>
    </location>
</feature>
<feature type="domain" description="NADH:quinone oxidoreductase/Mrp antiporter transmembrane" evidence="7">
    <location>
        <begin position="129"/>
        <end position="421"/>
    </location>
</feature>
<keyword evidence="5" id="KW-0813">Transport</keyword>
<comment type="catalytic activity">
    <reaction evidence="5">
        <text>a quinone + NADH + 5 H(+)(in) = a quinol + NAD(+) + 4 H(+)(out)</text>
        <dbReference type="Rhea" id="RHEA:57888"/>
        <dbReference type="ChEBI" id="CHEBI:15378"/>
        <dbReference type="ChEBI" id="CHEBI:24646"/>
        <dbReference type="ChEBI" id="CHEBI:57540"/>
        <dbReference type="ChEBI" id="CHEBI:57945"/>
        <dbReference type="ChEBI" id="CHEBI:132124"/>
    </reaction>
</comment>
<dbReference type="HAMAP" id="MF_00445">
    <property type="entry name" value="NDH1_NuoN_1"/>
    <property type="match status" value="1"/>
</dbReference>
<evidence type="ECO:0000256" key="4">
    <source>
        <dbReference type="ARBA" id="ARBA00023136"/>
    </source>
</evidence>
<dbReference type="GO" id="GO:0050136">
    <property type="term" value="F:NADH dehydrogenase (quinone) (non-electrogenic) activity"/>
    <property type="evidence" value="ECO:0007669"/>
    <property type="project" value="UniProtKB-UniRule"/>
</dbReference>
<dbReference type="GO" id="GO:0005886">
    <property type="term" value="C:plasma membrane"/>
    <property type="evidence" value="ECO:0007669"/>
    <property type="project" value="UniProtKB-SubCell"/>
</dbReference>
<comment type="function">
    <text evidence="5">NDH-1 shuttles electrons from NADH, via FMN and iron-sulfur (Fe-S) centers, to quinones in the respiratory chain. The immediate electron acceptor for the enzyme in this species is believed to be ubiquinone. Couples the redox reaction to proton translocation (for every two electrons transferred, four hydrogen ions are translocated across the cytoplasmic membrane), and thus conserves the redox energy in a proton gradient.</text>
</comment>
<name>A0A6I6MPF1_9CAUL</name>
<organism evidence="8 9">
    <name type="scientific">Terricaulis silvestris</name>
    <dbReference type="NCBI Taxonomy" id="2686094"/>
    <lineage>
        <taxon>Bacteria</taxon>
        <taxon>Pseudomonadati</taxon>
        <taxon>Pseudomonadota</taxon>
        <taxon>Alphaproteobacteria</taxon>
        <taxon>Caulobacterales</taxon>
        <taxon>Caulobacteraceae</taxon>
        <taxon>Terricaulis</taxon>
    </lineage>
</organism>
<dbReference type="GO" id="GO:0042773">
    <property type="term" value="P:ATP synthesis coupled electron transport"/>
    <property type="evidence" value="ECO:0007669"/>
    <property type="project" value="InterPro"/>
</dbReference>
<dbReference type="EMBL" id="CP047045">
    <property type="protein sequence ID" value="QGZ95226.1"/>
    <property type="molecule type" value="Genomic_DNA"/>
</dbReference>
<feature type="transmembrane region" description="Helical" evidence="5">
    <location>
        <begin position="40"/>
        <end position="61"/>
    </location>
</feature>
<dbReference type="GO" id="GO:0012505">
    <property type="term" value="C:endomembrane system"/>
    <property type="evidence" value="ECO:0007669"/>
    <property type="project" value="UniProtKB-SubCell"/>
</dbReference>
<keyword evidence="5" id="KW-0874">Quinone</keyword>
<feature type="transmembrane region" description="Helical" evidence="5">
    <location>
        <begin position="450"/>
        <end position="473"/>
    </location>
</feature>
<comment type="subunit">
    <text evidence="5">NDH-1 is composed of 14 different subunits. Subunits NuoA, H, J, K, L, M, N constitute the membrane sector of the complex.</text>
</comment>